<name>A0ABV6N7H2_9PSEU</name>
<keyword evidence="1 5" id="KW-1003">Cell membrane</keyword>
<evidence type="ECO:0000256" key="5">
    <source>
        <dbReference type="HAMAP-Rule" id="MF_01600"/>
    </source>
</evidence>
<evidence type="ECO:0000256" key="1">
    <source>
        <dbReference type="ARBA" id="ARBA00022475"/>
    </source>
</evidence>
<evidence type="ECO:0000313" key="8">
    <source>
        <dbReference type="Proteomes" id="UP001589810"/>
    </source>
</evidence>
<feature type="transmembrane region" description="Helical" evidence="5">
    <location>
        <begin position="211"/>
        <end position="230"/>
    </location>
</feature>
<dbReference type="RefSeq" id="WP_273937785.1">
    <property type="nucleotide sequence ID" value="NZ_CP097263.1"/>
</dbReference>
<organism evidence="7 8">
    <name type="scientific">Kutzneria chonburiensis</name>
    <dbReference type="NCBI Taxonomy" id="1483604"/>
    <lineage>
        <taxon>Bacteria</taxon>
        <taxon>Bacillati</taxon>
        <taxon>Actinomycetota</taxon>
        <taxon>Actinomycetes</taxon>
        <taxon>Pseudonocardiales</taxon>
        <taxon>Pseudonocardiaceae</taxon>
        <taxon>Kutzneria</taxon>
    </lineage>
</organism>
<proteinExistence type="inferred from homology"/>
<feature type="transmembrane region" description="Helical" evidence="5">
    <location>
        <begin position="286"/>
        <end position="306"/>
    </location>
</feature>
<feature type="transmembrane region" description="Helical" evidence="5">
    <location>
        <begin position="63"/>
        <end position="85"/>
    </location>
</feature>
<evidence type="ECO:0000256" key="3">
    <source>
        <dbReference type="ARBA" id="ARBA00022989"/>
    </source>
</evidence>
<keyword evidence="2 5" id="KW-0812">Transmembrane</keyword>
<feature type="region of interest" description="Disordered" evidence="6">
    <location>
        <begin position="900"/>
        <end position="936"/>
    </location>
</feature>
<feature type="compositionally biased region" description="Low complexity" evidence="6">
    <location>
        <begin position="915"/>
        <end position="934"/>
    </location>
</feature>
<feature type="transmembrane region" description="Helical" evidence="5">
    <location>
        <begin position="112"/>
        <end position="131"/>
    </location>
</feature>
<dbReference type="InterPro" id="IPR005372">
    <property type="entry name" value="UPF0182"/>
</dbReference>
<sequence>MANRPPVGLPTLSRRSRILIVVGVVVLIGLILSSRVLSTYIDWLWFGEVGFQSVFTTTLLTKVVLFLAVGVVVGGLVWASLFLAYRSRPVFVPLSGPDDPVSRYRMVVTRRLKLFGIGIPVVVGFLSAVTATNDWQQAQLFLHGTTFGKTDPIFNLDIGFFVFTLPFYEWMLNWLFVAVALSFFGALITHYLFGAIRLAGRGGQLSGPARIQLSVIAGIFVLLKAVAYFFDRYDLLFSQNNPQAFGATYTALNAVMPAKLILLCIAVFCAAAFFAGAFLRNLQLPAIATALLVLSSLLIGVAWPAVLQQFSVAPNANEKESVPISHNIAATKDAFGIGDGKVSTKVYDNKPTATNDQIKSDVSTVANARLLDPSVLYATFKQFRQGRNFYDFPPKLDIDRYTVNGVTSDFIVAAREVNTNGLAESQKNWINEHLVYTHGNGFVAAKASTVTATGYPDFTVSELGSDGKVSEGEITVKQPRVYYGELQGDTNDYAIVGGPDGQKANEGQEYDTDATKYTYQGSGGVSIGNWFNRLVFAAYYGERNILFNSAITDNSKIMYYRDPADRVKNVAPWLTLDSDPYPAVINGNIEWIVDGYTTLTNYPYSQQTQLGDATTDSTNANANASGARQPNQGVGYIRNSVKATVDAYTGQVKLYAVDDTDPVLKAWEAVYPNTVSPSSDISPELRAHFRYPEDLFKVQRGLLAKYHVTSPQDFFSNVGFWNVPGDPTAVDNPTNVQAVAAQTTPQPPYYVMSGNPAATDSKASFQLTSPLVFLGRDFMSAYVSVASDPGPNYGKITVLQLPTDTQTPGPKLMQTQFITTFANQLNLFKQQATNIKYGNLLTLPVGGGLLYVEPVYVEQSQSSNSNTSYPQLSRVLVSYNGGVGFAPSFTDALNQALSGANTGNPGTGNTGGTSGSTSTSPTTTTGQPPAGGSPDMAKAVADIQSALAAIKSAQQSGDFQALGNAYKALDDATKEFNTAQSASSTSPTTTGGR</sequence>
<gene>
    <name evidence="7" type="ORF">ACFFH7_43165</name>
</gene>
<dbReference type="NCBIfam" id="NF000825">
    <property type="entry name" value="PRK00068.1"/>
    <property type="match status" value="1"/>
</dbReference>
<keyword evidence="4 5" id="KW-0472">Membrane</keyword>
<keyword evidence="3 5" id="KW-1133">Transmembrane helix</keyword>
<dbReference type="PANTHER" id="PTHR39344">
    <property type="entry name" value="UPF0182 PROTEIN SLL1060"/>
    <property type="match status" value="1"/>
</dbReference>
<feature type="compositionally biased region" description="Gly residues" evidence="6">
    <location>
        <begin position="905"/>
        <end position="914"/>
    </location>
</feature>
<dbReference type="EMBL" id="JBHLUD010000015">
    <property type="protein sequence ID" value="MFC0548369.1"/>
    <property type="molecule type" value="Genomic_DNA"/>
</dbReference>
<keyword evidence="8" id="KW-1185">Reference proteome</keyword>
<evidence type="ECO:0000313" key="7">
    <source>
        <dbReference type="EMBL" id="MFC0548369.1"/>
    </source>
</evidence>
<protein>
    <recommendedName>
        <fullName evidence="5">UPF0182 protein ACFFH7_43165</fullName>
    </recommendedName>
</protein>
<dbReference type="Pfam" id="PF03699">
    <property type="entry name" value="UPF0182"/>
    <property type="match status" value="1"/>
</dbReference>
<evidence type="ECO:0000256" key="4">
    <source>
        <dbReference type="ARBA" id="ARBA00023136"/>
    </source>
</evidence>
<dbReference type="PANTHER" id="PTHR39344:SF1">
    <property type="entry name" value="UPF0182 PROTEIN SLL1060"/>
    <property type="match status" value="1"/>
</dbReference>
<accession>A0ABV6N7H2</accession>
<comment type="caution">
    <text evidence="7">The sequence shown here is derived from an EMBL/GenBank/DDBJ whole genome shotgun (WGS) entry which is preliminary data.</text>
</comment>
<dbReference type="Proteomes" id="UP001589810">
    <property type="component" value="Unassembled WGS sequence"/>
</dbReference>
<feature type="transmembrane region" description="Helical" evidence="5">
    <location>
        <begin position="18"/>
        <end position="43"/>
    </location>
</feature>
<dbReference type="HAMAP" id="MF_01600">
    <property type="entry name" value="UPF0182"/>
    <property type="match status" value="1"/>
</dbReference>
<feature type="transmembrane region" description="Helical" evidence="5">
    <location>
        <begin position="260"/>
        <end position="279"/>
    </location>
</feature>
<comment type="subcellular location">
    <subcellularLocation>
        <location evidence="5">Cell membrane</location>
        <topology evidence="5">Multi-pass membrane protein</topology>
    </subcellularLocation>
</comment>
<evidence type="ECO:0000256" key="6">
    <source>
        <dbReference type="SAM" id="MobiDB-lite"/>
    </source>
</evidence>
<comment type="similarity">
    <text evidence="5">Belongs to the UPF0182 family.</text>
</comment>
<evidence type="ECO:0000256" key="2">
    <source>
        <dbReference type="ARBA" id="ARBA00022692"/>
    </source>
</evidence>
<reference evidence="7 8" key="1">
    <citation type="submission" date="2024-09" db="EMBL/GenBank/DDBJ databases">
        <authorList>
            <person name="Sun Q."/>
            <person name="Mori K."/>
        </authorList>
    </citation>
    <scope>NUCLEOTIDE SEQUENCE [LARGE SCALE GENOMIC DNA]</scope>
    <source>
        <strain evidence="7 8">TBRC 1432</strain>
    </source>
</reference>
<feature type="transmembrane region" description="Helical" evidence="5">
    <location>
        <begin position="174"/>
        <end position="199"/>
    </location>
</feature>